<keyword evidence="2" id="KW-1133">Transmembrane helix</keyword>
<dbReference type="Pfam" id="PF17270">
    <property type="entry name" value="DUF5336"/>
    <property type="match status" value="1"/>
</dbReference>
<reference evidence="3 4" key="1">
    <citation type="submission" date="2021-07" db="EMBL/GenBank/DDBJ databases">
        <title>Whole genome sequencing of non-tuberculosis mycobacteria type-strains.</title>
        <authorList>
            <person name="Igarashi Y."/>
            <person name="Osugi A."/>
            <person name="Mitarai S."/>
        </authorList>
    </citation>
    <scope>NUCLEOTIDE SEQUENCE [LARGE SCALE GENOMIC DNA]</scope>
    <source>
        <strain evidence="3 4">JCM 16370</strain>
    </source>
</reference>
<keyword evidence="4" id="KW-1185">Reference proteome</keyword>
<feature type="transmembrane region" description="Helical" evidence="2">
    <location>
        <begin position="105"/>
        <end position="124"/>
    </location>
</feature>
<dbReference type="RefSeq" id="WP_220045793.1">
    <property type="nucleotide sequence ID" value="NZ_BAAAVX010000043.1"/>
</dbReference>
<feature type="compositionally biased region" description="Low complexity" evidence="1">
    <location>
        <begin position="242"/>
        <end position="269"/>
    </location>
</feature>
<evidence type="ECO:0000313" key="3">
    <source>
        <dbReference type="EMBL" id="QYL16018.1"/>
    </source>
</evidence>
<feature type="transmembrane region" description="Helical" evidence="2">
    <location>
        <begin position="39"/>
        <end position="60"/>
    </location>
</feature>
<dbReference type="InterPro" id="IPR035166">
    <property type="entry name" value="DUF5336"/>
</dbReference>
<keyword evidence="2" id="KW-0472">Membrane</keyword>
<dbReference type="Proteomes" id="UP000825367">
    <property type="component" value="Chromosome"/>
</dbReference>
<feature type="compositionally biased region" description="Gly residues" evidence="1">
    <location>
        <begin position="208"/>
        <end position="223"/>
    </location>
</feature>
<dbReference type="EMBL" id="CP080333">
    <property type="protein sequence ID" value="QYL16018.1"/>
    <property type="molecule type" value="Genomic_DNA"/>
</dbReference>
<feature type="compositionally biased region" description="Polar residues" evidence="1">
    <location>
        <begin position="8"/>
        <end position="27"/>
    </location>
</feature>
<sequence length="269" mass="26945">MTYPPTNPGYQPSQPTGPYGAPTQSFAPTEAGPSKLPHYLNIAVIVLGLAAYLASFGPILTVKADLGPFGGAELTGGGGGYPVVATLVAALLAAAALLPKARDYGGVIATASVIAVLMAIAQVISKPTGFSVGWGLWLLLAFTLLQAIAAVAALLLEAGIITAPAPRPRYEQFGQYGPPPGGYYGQPGPQQGPPQGLPPRPNYPSQYGGYGSGASTGGFGGAQSGPPTPPTGFPSFSPPPSSGSGQQPAQPEQQQPQAPSSSPSGQNPS</sequence>
<evidence type="ECO:0000256" key="1">
    <source>
        <dbReference type="SAM" id="MobiDB-lite"/>
    </source>
</evidence>
<feature type="compositionally biased region" description="Pro residues" evidence="1">
    <location>
        <begin position="226"/>
        <end position="241"/>
    </location>
</feature>
<feature type="transmembrane region" description="Helical" evidence="2">
    <location>
        <begin position="80"/>
        <end position="98"/>
    </location>
</feature>
<feature type="region of interest" description="Disordered" evidence="1">
    <location>
        <begin position="169"/>
        <end position="269"/>
    </location>
</feature>
<keyword evidence="2" id="KW-0812">Transmembrane</keyword>
<proteinExistence type="predicted"/>
<organism evidence="3 4">
    <name type="scientific">Mycolicibacterium pallens</name>
    <dbReference type="NCBI Taxonomy" id="370524"/>
    <lineage>
        <taxon>Bacteria</taxon>
        <taxon>Bacillati</taxon>
        <taxon>Actinomycetota</taxon>
        <taxon>Actinomycetes</taxon>
        <taxon>Mycobacteriales</taxon>
        <taxon>Mycobacteriaceae</taxon>
        <taxon>Mycolicibacterium</taxon>
    </lineage>
</organism>
<feature type="region of interest" description="Disordered" evidence="1">
    <location>
        <begin position="1"/>
        <end position="27"/>
    </location>
</feature>
<name>A0ABX8VE08_9MYCO</name>
<protein>
    <submittedName>
        <fullName evidence="3">DUF5336 domain-containing protein</fullName>
    </submittedName>
</protein>
<evidence type="ECO:0000313" key="4">
    <source>
        <dbReference type="Proteomes" id="UP000825367"/>
    </source>
</evidence>
<gene>
    <name evidence="3" type="ORF">K0O64_23690</name>
</gene>
<evidence type="ECO:0000256" key="2">
    <source>
        <dbReference type="SAM" id="Phobius"/>
    </source>
</evidence>
<feature type="transmembrane region" description="Helical" evidence="2">
    <location>
        <begin position="136"/>
        <end position="160"/>
    </location>
</feature>
<accession>A0ABX8VE08</accession>
<feature type="compositionally biased region" description="Pro residues" evidence="1">
    <location>
        <begin position="190"/>
        <end position="202"/>
    </location>
</feature>